<keyword evidence="2 4" id="KW-0863">Zinc-finger</keyword>
<dbReference type="InterPro" id="IPR023393">
    <property type="entry name" value="START-like_dom_sf"/>
</dbReference>
<evidence type="ECO:0000313" key="8">
    <source>
        <dbReference type="Proteomes" id="UP000243579"/>
    </source>
</evidence>
<dbReference type="Gene3D" id="3.30.530.20">
    <property type="match status" value="1"/>
</dbReference>
<dbReference type="PROSITE" id="PS50178">
    <property type="entry name" value="ZF_FYVE"/>
    <property type="match status" value="1"/>
</dbReference>
<evidence type="ECO:0000313" key="7">
    <source>
        <dbReference type="EMBL" id="OQR80776.1"/>
    </source>
</evidence>
<dbReference type="Pfam" id="PF01363">
    <property type="entry name" value="FYVE"/>
    <property type="match status" value="1"/>
</dbReference>
<dbReference type="SMART" id="SM00064">
    <property type="entry name" value="FYVE"/>
    <property type="match status" value="1"/>
</dbReference>
<dbReference type="PANTHER" id="PTHR13510">
    <property type="entry name" value="FYVE-FINGER-CONTAINING RAB5 EFFECTOR PROTEIN RABENOSYN-5-RELATED"/>
    <property type="match status" value="1"/>
</dbReference>
<dbReference type="PANTHER" id="PTHR13510:SF44">
    <property type="entry name" value="RABENOSYN-5"/>
    <property type="match status" value="1"/>
</dbReference>
<evidence type="ECO:0000256" key="3">
    <source>
        <dbReference type="ARBA" id="ARBA00022833"/>
    </source>
</evidence>
<evidence type="ECO:0000259" key="6">
    <source>
        <dbReference type="PROSITE" id="PS50178"/>
    </source>
</evidence>
<comment type="caution">
    <text evidence="7">The sequence shown here is derived from an EMBL/GenBank/DDBJ whole genome shotgun (WGS) entry which is preliminary data.</text>
</comment>
<evidence type="ECO:0000256" key="5">
    <source>
        <dbReference type="SAM" id="Coils"/>
    </source>
</evidence>
<sequence>MSKKFFPLAPGFFPCPPLSRQEREHMLALGKQSALDFIKHAAIESNKDIKWTEFGKKHNVMLYRGVNTKPQTTHFVMLCAVAEVAGSLEEVAAMHAYSTPEKLRKYVNDSEDLIDMVTLYDLTPPQDACHGSSGGPRRLLPPSSSLKVSVQWAGMKVPAAASAFVFNRDFCYIETQDFFVDANGRRGWALSQNSMELACCPPLPPVFGSIRGTLERSGYTFVESDNHGYLKATQMFQVDFGGKVPIWVQNLILKGRLNTMIHFNTRVHEYRLKSVELLTEFDVRRTNTSTRTNCYVCRKKFRFLNRKFQCRKCGEVVCSHCQRTWSIDIPHSDRKRKVTICSMCTTSVRNGNLGSLQLSHESGAGPVSGSLSVPSLSRAYSYDEFMNVPMKGSFGLRKKSHSNSVDLDVSTYSEDDDPGYDAPCVPVDLDSLLGESPPIDARWGEDEVALEEECHEYRPNLFRKGFCMNCQKQHEVLDDGDISLTRRFTRIHVQPSKTAASAEFNPMALPENSALSMELRRSRCDSSDSTISLPRSRLGSLDIDDETNNATVFKRKGMRVLMNQMSDLMEEYGAEEPTALDAAALEAKLASLQAQLESLQLDQSRLKKSTVVRV</sequence>
<dbReference type="Gene3D" id="3.30.40.10">
    <property type="entry name" value="Zinc/RING finger domain, C3HC4 (zinc finger)"/>
    <property type="match status" value="1"/>
</dbReference>
<keyword evidence="5" id="KW-0175">Coiled coil</keyword>
<evidence type="ECO:0000256" key="1">
    <source>
        <dbReference type="ARBA" id="ARBA00022723"/>
    </source>
</evidence>
<gene>
    <name evidence="7" type="ORF">ACHHYP_17214</name>
</gene>
<dbReference type="SUPFAM" id="SSF57903">
    <property type="entry name" value="FYVE/PHD zinc finger"/>
    <property type="match status" value="1"/>
</dbReference>
<dbReference type="EMBL" id="JNBR01002871">
    <property type="protein sequence ID" value="OQR80776.1"/>
    <property type="molecule type" value="Genomic_DNA"/>
</dbReference>
<dbReference type="Proteomes" id="UP000243579">
    <property type="component" value="Unassembled WGS sequence"/>
</dbReference>
<dbReference type="InterPro" id="IPR011011">
    <property type="entry name" value="Znf_FYVE_PHD"/>
</dbReference>
<accession>A0A1V9Y4Z2</accession>
<dbReference type="STRING" id="1202772.A0A1V9Y4Z2"/>
<evidence type="ECO:0000256" key="4">
    <source>
        <dbReference type="PROSITE-ProRule" id="PRU00091"/>
    </source>
</evidence>
<name>A0A1V9Y4Z2_ACHHY</name>
<keyword evidence="1" id="KW-0479">Metal-binding</keyword>
<keyword evidence="8" id="KW-1185">Reference proteome</keyword>
<protein>
    <recommendedName>
        <fullName evidence="6">FYVE-type domain-containing protein</fullName>
    </recommendedName>
</protein>
<dbReference type="InterPro" id="IPR013083">
    <property type="entry name" value="Znf_RING/FYVE/PHD"/>
</dbReference>
<reference evidence="7 8" key="1">
    <citation type="journal article" date="2014" name="Genome Biol. Evol.">
        <title>The secreted proteins of Achlya hypogyna and Thraustotheca clavata identify the ancestral oomycete secretome and reveal gene acquisitions by horizontal gene transfer.</title>
        <authorList>
            <person name="Misner I."/>
            <person name="Blouin N."/>
            <person name="Leonard G."/>
            <person name="Richards T.A."/>
            <person name="Lane C.E."/>
        </authorList>
    </citation>
    <scope>NUCLEOTIDE SEQUENCE [LARGE SCALE GENOMIC DNA]</scope>
    <source>
        <strain evidence="7 8">ATCC 48635</strain>
    </source>
</reference>
<dbReference type="InterPro" id="IPR000306">
    <property type="entry name" value="Znf_FYVE"/>
</dbReference>
<dbReference type="GO" id="GO:0008270">
    <property type="term" value="F:zinc ion binding"/>
    <property type="evidence" value="ECO:0007669"/>
    <property type="project" value="UniProtKB-KW"/>
</dbReference>
<proteinExistence type="predicted"/>
<feature type="coiled-coil region" evidence="5">
    <location>
        <begin position="582"/>
        <end position="609"/>
    </location>
</feature>
<dbReference type="CDD" id="cd00065">
    <property type="entry name" value="FYVE_like_SF"/>
    <property type="match status" value="1"/>
</dbReference>
<evidence type="ECO:0000256" key="2">
    <source>
        <dbReference type="ARBA" id="ARBA00022771"/>
    </source>
</evidence>
<dbReference type="OrthoDB" id="59706at2759"/>
<feature type="domain" description="FYVE-type" evidence="6">
    <location>
        <begin position="288"/>
        <end position="349"/>
    </location>
</feature>
<organism evidence="7 8">
    <name type="scientific">Achlya hypogyna</name>
    <name type="common">Oomycete</name>
    <name type="synonym">Protoachlya hypogyna</name>
    <dbReference type="NCBI Taxonomy" id="1202772"/>
    <lineage>
        <taxon>Eukaryota</taxon>
        <taxon>Sar</taxon>
        <taxon>Stramenopiles</taxon>
        <taxon>Oomycota</taxon>
        <taxon>Saprolegniomycetes</taxon>
        <taxon>Saprolegniales</taxon>
        <taxon>Achlyaceae</taxon>
        <taxon>Achlya</taxon>
    </lineage>
</organism>
<dbReference type="InterPro" id="IPR052727">
    <property type="entry name" value="Rab4/Rab5_effector"/>
</dbReference>
<dbReference type="SUPFAM" id="SSF55961">
    <property type="entry name" value="Bet v1-like"/>
    <property type="match status" value="1"/>
</dbReference>
<keyword evidence="3" id="KW-0862">Zinc</keyword>
<dbReference type="AlphaFoldDB" id="A0A1V9Y4Z2"/>
<dbReference type="InterPro" id="IPR017455">
    <property type="entry name" value="Znf_FYVE-rel"/>
</dbReference>